<comment type="caution">
    <text evidence="2">The sequence shown here is derived from an EMBL/GenBank/DDBJ whole genome shotgun (WGS) entry which is preliminary data.</text>
</comment>
<organism evidence="2 3">
    <name type="scientific">candidate division WS5 bacterium</name>
    <dbReference type="NCBI Taxonomy" id="2093353"/>
    <lineage>
        <taxon>Bacteria</taxon>
        <taxon>candidate division WS5</taxon>
    </lineage>
</organism>
<feature type="chain" id="PRO_5019177673" evidence="1">
    <location>
        <begin position="25"/>
        <end position="226"/>
    </location>
</feature>
<reference evidence="2 3" key="1">
    <citation type="journal article" date="2017" name="ISME J.">
        <title>Energy and carbon metabolisms in a deep terrestrial subsurface fluid microbial community.</title>
        <authorList>
            <person name="Momper L."/>
            <person name="Jungbluth S.P."/>
            <person name="Lee M.D."/>
            <person name="Amend J.P."/>
        </authorList>
    </citation>
    <scope>NUCLEOTIDE SEQUENCE [LARGE SCALE GENOMIC DNA]</scope>
    <source>
        <strain evidence="2">SURF_29</strain>
    </source>
</reference>
<evidence type="ECO:0000256" key="1">
    <source>
        <dbReference type="SAM" id="SignalP"/>
    </source>
</evidence>
<protein>
    <submittedName>
        <fullName evidence="2">DUF1566 domain-containing protein</fullName>
    </submittedName>
</protein>
<dbReference type="NCBIfam" id="TIGR02595">
    <property type="entry name" value="PEP_CTERM"/>
    <property type="match status" value="1"/>
</dbReference>
<evidence type="ECO:0000313" key="2">
    <source>
        <dbReference type="EMBL" id="RJO60296.1"/>
    </source>
</evidence>
<keyword evidence="1" id="KW-0732">Signal</keyword>
<accession>A0A419DAY9</accession>
<evidence type="ECO:0000313" key="3">
    <source>
        <dbReference type="Proteomes" id="UP000285655"/>
    </source>
</evidence>
<proteinExistence type="predicted"/>
<dbReference type="InterPro" id="IPR013424">
    <property type="entry name" value="Ice-binding_C"/>
</dbReference>
<dbReference type="Proteomes" id="UP000285655">
    <property type="component" value="Unassembled WGS sequence"/>
</dbReference>
<feature type="signal peptide" evidence="1">
    <location>
        <begin position="1"/>
        <end position="24"/>
    </location>
</feature>
<sequence>MMKQILAIFFVLSLLSGLSLQAHAELFNRGTDTLGNRLIYDSDLNITWYDYTKSRDYWENQMTWASDLTVNFNGSTYDDWRLPISVDGPYVLGYDGTTIGGFNITTSEMGHLFYTELGNKGYYDTSGNYQQDHGLLNKGPFVNLQSNIYWSGTTYAAYPIDRGGAWYFFFPDGSQNANFKGNADYAIAVRSGDVPQLTVVPEPVSSILFLTGGTLLAGRRFIRRKV</sequence>
<dbReference type="AlphaFoldDB" id="A0A419DAY9"/>
<gene>
    <name evidence="2" type="ORF">C4544_05370</name>
</gene>
<name>A0A419DAY9_9BACT</name>
<dbReference type="EMBL" id="QZJW01000048">
    <property type="protein sequence ID" value="RJO60296.1"/>
    <property type="molecule type" value="Genomic_DNA"/>
</dbReference>